<dbReference type="PANTHER" id="PTHR34220:SF7">
    <property type="entry name" value="SENSOR HISTIDINE KINASE YPDA"/>
    <property type="match status" value="1"/>
</dbReference>
<evidence type="ECO:0000259" key="13">
    <source>
        <dbReference type="PROSITE" id="PS50109"/>
    </source>
</evidence>
<keyword evidence="9" id="KW-0067">ATP-binding</keyword>
<dbReference type="Pfam" id="PF00672">
    <property type="entry name" value="HAMP"/>
    <property type="match status" value="1"/>
</dbReference>
<evidence type="ECO:0000256" key="4">
    <source>
        <dbReference type="ARBA" id="ARBA00022475"/>
    </source>
</evidence>
<feature type="domain" description="Histidine kinase" evidence="13">
    <location>
        <begin position="466"/>
        <end position="578"/>
    </location>
</feature>
<dbReference type="EC" id="2.7.13.3" evidence="3"/>
<proteinExistence type="predicted"/>
<reference evidence="15 16" key="1">
    <citation type="submission" date="2021-01" db="EMBL/GenBank/DDBJ databases">
        <title>Genomic Encyclopedia of Type Strains, Phase IV (KMG-IV): sequencing the most valuable type-strain genomes for metagenomic binning, comparative biology and taxonomic classification.</title>
        <authorList>
            <person name="Goeker M."/>
        </authorList>
    </citation>
    <scope>NUCLEOTIDE SEQUENCE [LARGE SCALE GENOMIC DNA]</scope>
    <source>
        <strain evidence="15 16">DSM 23711</strain>
    </source>
</reference>
<dbReference type="PANTHER" id="PTHR34220">
    <property type="entry name" value="SENSOR HISTIDINE KINASE YPDA"/>
    <property type="match status" value="1"/>
</dbReference>
<keyword evidence="6 15" id="KW-0808">Transferase</keyword>
<dbReference type="InterPro" id="IPR003660">
    <property type="entry name" value="HAMP_dom"/>
</dbReference>
<keyword evidence="12" id="KW-1133">Transmembrane helix</keyword>
<comment type="catalytic activity">
    <reaction evidence="1">
        <text>ATP + protein L-histidine = ADP + protein N-phospho-L-histidine.</text>
        <dbReference type="EC" id="2.7.13.3"/>
    </reaction>
</comment>
<accession>A0ABS2MWM7</accession>
<keyword evidence="12" id="KW-0812">Transmembrane</keyword>
<dbReference type="InterPro" id="IPR003594">
    <property type="entry name" value="HATPase_dom"/>
</dbReference>
<evidence type="ECO:0000256" key="7">
    <source>
        <dbReference type="ARBA" id="ARBA00022741"/>
    </source>
</evidence>
<comment type="caution">
    <text evidence="15">The sequence shown here is derived from an EMBL/GenBank/DDBJ whole genome shotgun (WGS) entry which is preliminary data.</text>
</comment>
<feature type="transmembrane region" description="Helical" evidence="12">
    <location>
        <begin position="282"/>
        <end position="304"/>
    </location>
</feature>
<dbReference type="InterPro" id="IPR005467">
    <property type="entry name" value="His_kinase_dom"/>
</dbReference>
<evidence type="ECO:0000256" key="1">
    <source>
        <dbReference type="ARBA" id="ARBA00000085"/>
    </source>
</evidence>
<evidence type="ECO:0000313" key="15">
    <source>
        <dbReference type="EMBL" id="MBM7570287.1"/>
    </source>
</evidence>
<keyword evidence="10" id="KW-0902">Two-component regulatory system</keyword>
<sequence length="583" mass="66622">MMQILKKWNTLRNQILFVFLFVMIIVLLIVGAMTFNRVSMLLESNAKEQLQQVAIETNGRMDTLYDKLNMNTKQVVTDDEVQRVLSNNLGGHPPTFMQRQMLMQIANKYQVTVDGINSSELYTKGYQRIYPLDGEVLSNRVDEQWIEAADQAKGGLVWIGQDPEDRNLFLAIRQVSIMDRAFTGGGYLVVRVNKNYFRLKQHEQNDALHEYTILVDQNSELIATNFDGELEHIVKNKQQTIDLNNHKYMFTKQTSDMTGWTVIILTPVDALTEGISVLRTGIVISGLVGFVIFFVCSFFLSTIITRPISKLTETMRQAGSGTLHMNPEVSSTNEINELNQTYNLLVKETNHLIQMVYEKELIRSKTELKALQAQINPHFLFNTLDALYWSLEESDEEELADLVLAMSDLFRYTITKNNQAEWVTIKQEMEHIERYVQIMKFRFGERLKWNANVPSAFDYVKIPKLLIQPLVENAILHGAENKVGNTEIMVSVEQIEKQNRLLIKVADDGPGIAQETIENIYQSIKLSDVPSRKGNGIALSNVQKRLDLYYRNDRLSGLKIESTEGKGTSVFFEIPLNGGENNA</sequence>
<evidence type="ECO:0000256" key="11">
    <source>
        <dbReference type="ARBA" id="ARBA00023136"/>
    </source>
</evidence>
<gene>
    <name evidence="15" type="ORF">JOC48_000765</name>
</gene>
<dbReference type="SMART" id="SM00304">
    <property type="entry name" value="HAMP"/>
    <property type="match status" value="1"/>
</dbReference>
<evidence type="ECO:0000259" key="14">
    <source>
        <dbReference type="PROSITE" id="PS50885"/>
    </source>
</evidence>
<evidence type="ECO:0000256" key="10">
    <source>
        <dbReference type="ARBA" id="ARBA00023012"/>
    </source>
</evidence>
<keyword evidence="5" id="KW-0597">Phosphoprotein</keyword>
<dbReference type="SMART" id="SM00387">
    <property type="entry name" value="HATPase_c"/>
    <property type="match status" value="1"/>
</dbReference>
<dbReference type="GO" id="GO:0004673">
    <property type="term" value="F:protein histidine kinase activity"/>
    <property type="evidence" value="ECO:0007669"/>
    <property type="project" value="UniProtKB-EC"/>
</dbReference>
<dbReference type="InterPro" id="IPR050640">
    <property type="entry name" value="Bact_2-comp_sensor_kinase"/>
</dbReference>
<dbReference type="PROSITE" id="PS50885">
    <property type="entry name" value="HAMP"/>
    <property type="match status" value="1"/>
</dbReference>
<feature type="transmembrane region" description="Helical" evidence="12">
    <location>
        <begin position="15"/>
        <end position="35"/>
    </location>
</feature>
<evidence type="ECO:0000256" key="9">
    <source>
        <dbReference type="ARBA" id="ARBA00022840"/>
    </source>
</evidence>
<name>A0ABS2MWM7_9BACI</name>
<dbReference type="PROSITE" id="PS50109">
    <property type="entry name" value="HIS_KIN"/>
    <property type="match status" value="1"/>
</dbReference>
<evidence type="ECO:0000256" key="3">
    <source>
        <dbReference type="ARBA" id="ARBA00012438"/>
    </source>
</evidence>
<evidence type="ECO:0000256" key="6">
    <source>
        <dbReference type="ARBA" id="ARBA00022679"/>
    </source>
</evidence>
<dbReference type="InterPro" id="IPR004358">
    <property type="entry name" value="Sig_transdc_His_kin-like_C"/>
</dbReference>
<dbReference type="EMBL" id="JAFBDR010000003">
    <property type="protein sequence ID" value="MBM7570287.1"/>
    <property type="molecule type" value="Genomic_DNA"/>
</dbReference>
<evidence type="ECO:0000256" key="8">
    <source>
        <dbReference type="ARBA" id="ARBA00022777"/>
    </source>
</evidence>
<dbReference type="Gene3D" id="3.30.565.10">
    <property type="entry name" value="Histidine kinase-like ATPase, C-terminal domain"/>
    <property type="match status" value="1"/>
</dbReference>
<feature type="domain" description="HAMP" evidence="14">
    <location>
        <begin position="302"/>
        <end position="354"/>
    </location>
</feature>
<dbReference type="SUPFAM" id="SSF55874">
    <property type="entry name" value="ATPase domain of HSP90 chaperone/DNA topoisomerase II/histidine kinase"/>
    <property type="match status" value="1"/>
</dbReference>
<keyword evidence="4" id="KW-1003">Cell membrane</keyword>
<keyword evidence="8 15" id="KW-0418">Kinase</keyword>
<dbReference type="Proteomes" id="UP001296943">
    <property type="component" value="Unassembled WGS sequence"/>
</dbReference>
<comment type="subcellular location">
    <subcellularLocation>
        <location evidence="2">Cell membrane</location>
        <topology evidence="2">Multi-pass membrane protein</topology>
    </subcellularLocation>
</comment>
<dbReference type="Gene3D" id="6.10.340.10">
    <property type="match status" value="1"/>
</dbReference>
<evidence type="ECO:0000256" key="2">
    <source>
        <dbReference type="ARBA" id="ARBA00004651"/>
    </source>
</evidence>
<dbReference type="CDD" id="cd06225">
    <property type="entry name" value="HAMP"/>
    <property type="match status" value="1"/>
</dbReference>
<dbReference type="InterPro" id="IPR036890">
    <property type="entry name" value="HATPase_C_sf"/>
</dbReference>
<keyword evidence="11 12" id="KW-0472">Membrane</keyword>
<dbReference type="Pfam" id="PF02518">
    <property type="entry name" value="HATPase_c"/>
    <property type="match status" value="1"/>
</dbReference>
<keyword evidence="16" id="KW-1185">Reference proteome</keyword>
<evidence type="ECO:0000256" key="12">
    <source>
        <dbReference type="SAM" id="Phobius"/>
    </source>
</evidence>
<dbReference type="InterPro" id="IPR010559">
    <property type="entry name" value="Sig_transdc_His_kin_internal"/>
</dbReference>
<dbReference type="Pfam" id="PF06580">
    <property type="entry name" value="His_kinase"/>
    <property type="match status" value="1"/>
</dbReference>
<organism evidence="15 16">
    <name type="scientific">Aquibacillus albus</name>
    <dbReference type="NCBI Taxonomy" id="1168171"/>
    <lineage>
        <taxon>Bacteria</taxon>
        <taxon>Bacillati</taxon>
        <taxon>Bacillota</taxon>
        <taxon>Bacilli</taxon>
        <taxon>Bacillales</taxon>
        <taxon>Bacillaceae</taxon>
        <taxon>Aquibacillus</taxon>
    </lineage>
</organism>
<dbReference type="PRINTS" id="PR00344">
    <property type="entry name" value="BCTRLSENSOR"/>
</dbReference>
<dbReference type="SUPFAM" id="SSF158472">
    <property type="entry name" value="HAMP domain-like"/>
    <property type="match status" value="1"/>
</dbReference>
<evidence type="ECO:0000256" key="5">
    <source>
        <dbReference type="ARBA" id="ARBA00022553"/>
    </source>
</evidence>
<protein>
    <recommendedName>
        <fullName evidence="3">histidine kinase</fullName>
        <ecNumber evidence="3">2.7.13.3</ecNumber>
    </recommendedName>
</protein>
<evidence type="ECO:0000313" key="16">
    <source>
        <dbReference type="Proteomes" id="UP001296943"/>
    </source>
</evidence>
<keyword evidence="7" id="KW-0547">Nucleotide-binding</keyword>